<dbReference type="CDD" id="cd00063">
    <property type="entry name" value="FN3"/>
    <property type="match status" value="1"/>
</dbReference>
<organism evidence="12 13">
    <name type="scientific">Adineta steineri</name>
    <dbReference type="NCBI Taxonomy" id="433720"/>
    <lineage>
        <taxon>Eukaryota</taxon>
        <taxon>Metazoa</taxon>
        <taxon>Spiralia</taxon>
        <taxon>Gnathifera</taxon>
        <taxon>Rotifera</taxon>
        <taxon>Eurotatoria</taxon>
        <taxon>Bdelloidea</taxon>
        <taxon>Adinetida</taxon>
        <taxon>Adinetidae</taxon>
        <taxon>Adineta</taxon>
    </lineage>
</organism>
<dbReference type="SMART" id="SM00194">
    <property type="entry name" value="PTPc"/>
    <property type="match status" value="1"/>
</dbReference>
<dbReference type="SUPFAM" id="SSF49265">
    <property type="entry name" value="Fibronectin type III"/>
    <property type="match status" value="1"/>
</dbReference>
<dbReference type="InterPro" id="IPR016130">
    <property type="entry name" value="Tyr_Pase_AS"/>
</dbReference>
<dbReference type="InterPro" id="IPR000387">
    <property type="entry name" value="Tyr_Pase_dom"/>
</dbReference>
<dbReference type="CDD" id="cd00047">
    <property type="entry name" value="PTPc"/>
    <property type="match status" value="1"/>
</dbReference>
<dbReference type="EMBL" id="CAJNOG010000049">
    <property type="protein sequence ID" value="CAF0842425.1"/>
    <property type="molecule type" value="Genomic_DNA"/>
</dbReference>
<dbReference type="PANTHER" id="PTHR19134">
    <property type="entry name" value="RECEPTOR-TYPE TYROSINE-PROTEIN PHOSPHATASE"/>
    <property type="match status" value="1"/>
</dbReference>
<comment type="catalytic activity">
    <reaction evidence="6">
        <text>O-phospho-L-tyrosyl-[protein] + H2O = L-tyrosyl-[protein] + phosphate</text>
        <dbReference type="Rhea" id="RHEA:10684"/>
        <dbReference type="Rhea" id="RHEA-COMP:10136"/>
        <dbReference type="Rhea" id="RHEA-COMP:20101"/>
        <dbReference type="ChEBI" id="CHEBI:15377"/>
        <dbReference type="ChEBI" id="CHEBI:43474"/>
        <dbReference type="ChEBI" id="CHEBI:46858"/>
        <dbReference type="ChEBI" id="CHEBI:61978"/>
        <dbReference type="EC" id="3.1.3.48"/>
    </reaction>
</comment>
<evidence type="ECO:0000256" key="7">
    <source>
        <dbReference type="SAM" id="MobiDB-lite"/>
    </source>
</evidence>
<evidence type="ECO:0000313" key="13">
    <source>
        <dbReference type="Proteomes" id="UP000663845"/>
    </source>
</evidence>
<dbReference type="Pfam" id="PF00041">
    <property type="entry name" value="fn3"/>
    <property type="match status" value="1"/>
</dbReference>
<evidence type="ECO:0000256" key="2">
    <source>
        <dbReference type="ARBA" id="ARBA00022729"/>
    </source>
</evidence>
<dbReference type="GO" id="GO:0016020">
    <property type="term" value="C:membrane"/>
    <property type="evidence" value="ECO:0007669"/>
    <property type="project" value="UniProtKB-SubCell"/>
</dbReference>
<dbReference type="PROSITE" id="PS50055">
    <property type="entry name" value="TYR_PHOSPHATASE_PTP"/>
    <property type="match status" value="1"/>
</dbReference>
<dbReference type="InterPro" id="IPR050348">
    <property type="entry name" value="Protein-Tyr_Phosphatase"/>
</dbReference>
<evidence type="ECO:0000259" key="11">
    <source>
        <dbReference type="PROSITE" id="PS50853"/>
    </source>
</evidence>
<reference evidence="12" key="1">
    <citation type="submission" date="2021-02" db="EMBL/GenBank/DDBJ databases">
        <authorList>
            <person name="Nowell W R."/>
        </authorList>
    </citation>
    <scope>NUCLEOTIDE SEQUENCE</scope>
</reference>
<evidence type="ECO:0008006" key="14">
    <source>
        <dbReference type="Google" id="ProtNLM"/>
    </source>
</evidence>
<dbReference type="PROSITE" id="PS50056">
    <property type="entry name" value="TYR_PHOSPHATASE_2"/>
    <property type="match status" value="1"/>
</dbReference>
<evidence type="ECO:0000256" key="3">
    <source>
        <dbReference type="ARBA" id="ARBA00022801"/>
    </source>
</evidence>
<sequence>MHRIKFRFSLIIYIFLLGTIYSQEQPTIMSTQTSTIEASVDITSSTSDTTMNVTTFTTETIMGMSTITSDETDEYNITINESTSTELYTTIFIPEICSPDIFNGIDVIDRNASMFIAIITYNCSLISSSDLFIFINETEIDNCNITEQFSNNSINIICSNIENNAGRNWTFTIGSKDSQNQIFLNETFTITLEPLSLQLFANISITVDENLTSAFIHIPNCHDITDLQYLIFRCNSSDISNNTLSKDCTYTCLNLIPGSNYTASFVRLPIPIADKGENNDNNTFEEETLTEIYITDLDKILNLTYQINNKTLLISFNRPRGNFDQINITCSAQDQICSKISNISTNTTTNCLTCTSILISSIEIGVRYKCQAMTIKQDFNSILSNELEIFTPLQPVSDKTCEQDRIFETSHFELDIFPQTDYLEPPIANITAIPKSSRSVIINWTVGDQNVYIKSFEVIRNISSVIHNIPSTSRTYTVSDLLPNTVYKFRVQLNANIHSVSELETVKTLESEPKRPLDIEIENKIVCNNDDILSTPTQHVIEIDPTLFTDEYGVISNYSFYIRQDHNKDSSQPDLNKTGTYAAALKNSSIDYLAIFLPRSSFKNHLLEIHYFCFSVSTVSKIDNKVRLIIGNETCNDESTASIPCNGKLKSNTNYSLIISACTKPGCTSVVSKIFQTKKIENPVNEPSSWKLWLGIGIAVPAVVIIFGAVIWNRRKSNIRPKDFPTDSEEPDGEIQLRPIHKQIKPKPLQAYINMRDEDAINEFHDLKKRTASDYQPDCEPKYSKYNRYKDIPARGPWESTAIRLSAVYRTHDYINANEIRSYDNKKRYIACQAPMETTCQDFWDMIIEYNVSKIVMLTEMEEPVRNNPSKFKPKCYPYFYGDKGETLEFDYIYVTVLNVEYYRDTNLEIRYLRIEQNNIYTKHYVMHYYFTGWADFGAVEPTKLLDLIETINNHGHGHGHGHSRIRNDPLTPIVVHCSAGVGRTGTYIAVDTIIRLLDRPCHELRTMKLDIMSIVYELRKDRIGMVQSDKQYLLINRCVEEILRRTRRLDSVLNKPENVYGPEYENVSTLPFHPYVNIDHPSSNSNENNTHVKKTINKRAERSSIPPSPHYTTEPDQRPPMQRLLTQGPPSHTRSNRSSTHTRRSTHTSLHDSHHSGTHNHNHRDDEHPPQIPPRRSTNRTHSEDF</sequence>
<dbReference type="GO" id="GO:0004725">
    <property type="term" value="F:protein tyrosine phosphatase activity"/>
    <property type="evidence" value="ECO:0007669"/>
    <property type="project" value="UniProtKB-EC"/>
</dbReference>
<feature type="signal peptide" evidence="8">
    <location>
        <begin position="1"/>
        <end position="22"/>
    </location>
</feature>
<proteinExistence type="predicted"/>
<dbReference type="PANTHER" id="PTHR19134:SF449">
    <property type="entry name" value="TYROSINE-PROTEIN PHOSPHATASE 1"/>
    <property type="match status" value="1"/>
</dbReference>
<gene>
    <name evidence="12" type="ORF">JYZ213_LOCUS7435</name>
</gene>
<feature type="region of interest" description="Disordered" evidence="7">
    <location>
        <begin position="1098"/>
        <end position="1187"/>
    </location>
</feature>
<keyword evidence="5" id="KW-0472">Membrane</keyword>
<comment type="subcellular location">
    <subcellularLocation>
        <location evidence="1">Membrane</location>
        <topology evidence="1">Single-pass membrane protein</topology>
    </subcellularLocation>
</comment>
<dbReference type="PROSITE" id="PS50853">
    <property type="entry name" value="FN3"/>
    <property type="match status" value="1"/>
</dbReference>
<dbReference type="InterPro" id="IPR000242">
    <property type="entry name" value="PTP_cat"/>
</dbReference>
<accession>A0A813VUM0</accession>
<evidence type="ECO:0000256" key="8">
    <source>
        <dbReference type="SAM" id="SignalP"/>
    </source>
</evidence>
<evidence type="ECO:0000256" key="5">
    <source>
        <dbReference type="ARBA" id="ARBA00023136"/>
    </source>
</evidence>
<dbReference type="InterPro" id="IPR036116">
    <property type="entry name" value="FN3_sf"/>
</dbReference>
<evidence type="ECO:0000256" key="4">
    <source>
        <dbReference type="ARBA" id="ARBA00022912"/>
    </source>
</evidence>
<dbReference type="InterPro" id="IPR013783">
    <property type="entry name" value="Ig-like_fold"/>
</dbReference>
<dbReference type="SMART" id="SM00404">
    <property type="entry name" value="PTPc_motif"/>
    <property type="match status" value="1"/>
</dbReference>
<feature type="chain" id="PRO_5032514740" description="Protein-tyrosine-phosphatase" evidence="8">
    <location>
        <begin position="23"/>
        <end position="1187"/>
    </location>
</feature>
<comment type="caution">
    <text evidence="12">The sequence shown here is derived from an EMBL/GenBank/DDBJ whole genome shotgun (WGS) entry which is preliminary data.</text>
</comment>
<feature type="domain" description="Fibronectin type-III" evidence="11">
    <location>
        <begin position="426"/>
        <end position="511"/>
    </location>
</feature>
<keyword evidence="2 8" id="KW-0732">Signal</keyword>
<evidence type="ECO:0000259" key="9">
    <source>
        <dbReference type="PROSITE" id="PS50055"/>
    </source>
</evidence>
<dbReference type="Pfam" id="PF00102">
    <property type="entry name" value="Y_phosphatase"/>
    <property type="match status" value="1"/>
</dbReference>
<evidence type="ECO:0000256" key="1">
    <source>
        <dbReference type="ARBA" id="ARBA00004167"/>
    </source>
</evidence>
<evidence type="ECO:0000313" key="12">
    <source>
        <dbReference type="EMBL" id="CAF0842425.1"/>
    </source>
</evidence>
<keyword evidence="4" id="KW-0904">Protein phosphatase</keyword>
<dbReference type="Gene3D" id="2.60.40.10">
    <property type="entry name" value="Immunoglobulins"/>
    <property type="match status" value="1"/>
</dbReference>
<dbReference type="Gene3D" id="3.90.190.10">
    <property type="entry name" value="Protein tyrosine phosphatase superfamily"/>
    <property type="match status" value="1"/>
</dbReference>
<dbReference type="InterPro" id="IPR003595">
    <property type="entry name" value="Tyr_Pase_cat"/>
</dbReference>
<dbReference type="SMART" id="SM00060">
    <property type="entry name" value="FN3"/>
    <property type="match status" value="1"/>
</dbReference>
<dbReference type="Proteomes" id="UP000663845">
    <property type="component" value="Unassembled WGS sequence"/>
</dbReference>
<dbReference type="PRINTS" id="PR00700">
    <property type="entry name" value="PRTYPHPHTASE"/>
</dbReference>
<evidence type="ECO:0000259" key="10">
    <source>
        <dbReference type="PROSITE" id="PS50056"/>
    </source>
</evidence>
<feature type="domain" description="Tyrosine specific protein phosphatases" evidence="10">
    <location>
        <begin position="943"/>
        <end position="1034"/>
    </location>
</feature>
<name>A0A813VUM0_9BILA</name>
<dbReference type="AlphaFoldDB" id="A0A813VUM0"/>
<keyword evidence="3" id="KW-0378">Hydrolase</keyword>
<protein>
    <recommendedName>
        <fullName evidence="14">Protein-tyrosine-phosphatase</fullName>
    </recommendedName>
</protein>
<evidence type="ECO:0000256" key="6">
    <source>
        <dbReference type="ARBA" id="ARBA00051722"/>
    </source>
</evidence>
<dbReference type="InterPro" id="IPR029021">
    <property type="entry name" value="Prot-tyrosine_phosphatase-like"/>
</dbReference>
<dbReference type="PROSITE" id="PS00383">
    <property type="entry name" value="TYR_PHOSPHATASE_1"/>
    <property type="match status" value="1"/>
</dbReference>
<dbReference type="SUPFAM" id="SSF52799">
    <property type="entry name" value="(Phosphotyrosine protein) phosphatases II"/>
    <property type="match status" value="1"/>
</dbReference>
<feature type="domain" description="Tyrosine-protein phosphatase" evidence="9">
    <location>
        <begin position="760"/>
        <end position="1043"/>
    </location>
</feature>
<dbReference type="InterPro" id="IPR003961">
    <property type="entry name" value="FN3_dom"/>
</dbReference>